<comment type="caution">
    <text evidence="2">The sequence shown here is derived from an EMBL/GenBank/DDBJ whole genome shotgun (WGS) entry which is preliminary data.</text>
</comment>
<organism evidence="2 3">
    <name type="scientific">Discina gigas</name>
    <dbReference type="NCBI Taxonomy" id="1032678"/>
    <lineage>
        <taxon>Eukaryota</taxon>
        <taxon>Fungi</taxon>
        <taxon>Dikarya</taxon>
        <taxon>Ascomycota</taxon>
        <taxon>Pezizomycotina</taxon>
        <taxon>Pezizomycetes</taxon>
        <taxon>Pezizales</taxon>
        <taxon>Discinaceae</taxon>
        <taxon>Discina</taxon>
    </lineage>
</organism>
<feature type="compositionally biased region" description="Low complexity" evidence="1">
    <location>
        <begin position="66"/>
        <end position="75"/>
    </location>
</feature>
<proteinExistence type="predicted"/>
<protein>
    <submittedName>
        <fullName evidence="2">Uncharacterized protein</fullName>
    </submittedName>
</protein>
<evidence type="ECO:0000313" key="2">
    <source>
        <dbReference type="EMBL" id="KAL0639379.1"/>
    </source>
</evidence>
<evidence type="ECO:0000313" key="3">
    <source>
        <dbReference type="Proteomes" id="UP001447188"/>
    </source>
</evidence>
<accession>A0ABR3GTX0</accession>
<reference evidence="2 3" key="1">
    <citation type="submission" date="2024-02" db="EMBL/GenBank/DDBJ databases">
        <title>Discinaceae phylogenomics.</title>
        <authorList>
            <person name="Dirks A.C."/>
            <person name="James T.Y."/>
        </authorList>
    </citation>
    <scope>NUCLEOTIDE SEQUENCE [LARGE SCALE GENOMIC DNA]</scope>
    <source>
        <strain evidence="2 3">ACD0624</strain>
    </source>
</reference>
<keyword evidence="3" id="KW-1185">Reference proteome</keyword>
<sequence length="311" mass="34569">MSSTPPTFHPAGGRSPEPPVDRPRSPTPSWRLSDHCSEAPPSMTLHPQFSDISLFPNEPHDSGDESSSVASSRAHSLRAAVTHDPTEFVDVEDDYYHEQGRAGLVYHYGETQTSGAPQTYAQEPCVGYSYSRELSGAEYAEELDYRNRRSHGYYTGISRYSDHVSECRLDVPFTPDLSSVHLSTVRVGDHRCLQASVWLGNRHNVCNFAIDPPAGVVTFLVTRRWSVPGKAMILGGRSMRFPNQYNWDLGQVLDSGEKTKTWVCRWPKVGEQLVGEVESVVDVVVQEGDYWFGLENGGVKCVDKGKCKAIC</sequence>
<evidence type="ECO:0000256" key="1">
    <source>
        <dbReference type="SAM" id="MobiDB-lite"/>
    </source>
</evidence>
<gene>
    <name evidence="2" type="ORF">Q9L58_001606</name>
</gene>
<dbReference type="Proteomes" id="UP001447188">
    <property type="component" value="Unassembled WGS sequence"/>
</dbReference>
<dbReference type="EMBL" id="JBBBZM010000012">
    <property type="protein sequence ID" value="KAL0639379.1"/>
    <property type="molecule type" value="Genomic_DNA"/>
</dbReference>
<feature type="region of interest" description="Disordered" evidence="1">
    <location>
        <begin position="1"/>
        <end position="75"/>
    </location>
</feature>
<name>A0ABR3GTX0_9PEZI</name>